<gene>
    <name evidence="5" type="primary">recX</name>
    <name evidence="8" type="ORF">SAMN05660420_00348</name>
</gene>
<dbReference type="GO" id="GO:0006282">
    <property type="term" value="P:regulation of DNA repair"/>
    <property type="evidence" value="ECO:0007669"/>
    <property type="project" value="UniProtKB-UniRule"/>
</dbReference>
<dbReference type="Pfam" id="PF21981">
    <property type="entry name" value="RecX_HTH3"/>
    <property type="match status" value="1"/>
</dbReference>
<organism evidence="8 9">
    <name type="scientific">Desulfuromusa kysingii</name>
    <dbReference type="NCBI Taxonomy" id="37625"/>
    <lineage>
        <taxon>Bacteria</taxon>
        <taxon>Pseudomonadati</taxon>
        <taxon>Thermodesulfobacteriota</taxon>
        <taxon>Desulfuromonadia</taxon>
        <taxon>Desulfuromonadales</taxon>
        <taxon>Geopsychrobacteraceae</taxon>
        <taxon>Desulfuromusa</taxon>
    </lineage>
</organism>
<dbReference type="OrthoDB" id="9813859at2"/>
<evidence type="ECO:0000313" key="8">
    <source>
        <dbReference type="EMBL" id="SDZ79565.1"/>
    </source>
</evidence>
<evidence type="ECO:0000256" key="4">
    <source>
        <dbReference type="ARBA" id="ARBA00022490"/>
    </source>
</evidence>
<reference evidence="8 9" key="1">
    <citation type="submission" date="2016-10" db="EMBL/GenBank/DDBJ databases">
        <authorList>
            <person name="de Groot N.N."/>
        </authorList>
    </citation>
    <scope>NUCLEOTIDE SEQUENCE [LARGE SCALE GENOMIC DNA]</scope>
    <source>
        <strain evidence="8 9">DSM 7343</strain>
    </source>
</reference>
<proteinExistence type="inferred from homology"/>
<dbReference type="EMBL" id="FNQN01000001">
    <property type="protein sequence ID" value="SDZ79565.1"/>
    <property type="molecule type" value="Genomic_DNA"/>
</dbReference>
<evidence type="ECO:0000259" key="7">
    <source>
        <dbReference type="Pfam" id="PF21982"/>
    </source>
</evidence>
<dbReference type="Gene3D" id="1.10.10.10">
    <property type="entry name" value="Winged helix-like DNA-binding domain superfamily/Winged helix DNA-binding domain"/>
    <property type="match status" value="3"/>
</dbReference>
<evidence type="ECO:0000313" key="9">
    <source>
        <dbReference type="Proteomes" id="UP000199409"/>
    </source>
</evidence>
<keyword evidence="4 5" id="KW-0963">Cytoplasm</keyword>
<keyword evidence="9" id="KW-1185">Reference proteome</keyword>
<dbReference type="PANTHER" id="PTHR33602:SF1">
    <property type="entry name" value="REGULATORY PROTEIN RECX FAMILY PROTEIN"/>
    <property type="match status" value="1"/>
</dbReference>
<comment type="function">
    <text evidence="5">Modulates RecA activity.</text>
</comment>
<dbReference type="AlphaFoldDB" id="A0A1H3VXI0"/>
<protein>
    <recommendedName>
        <fullName evidence="3 5">Regulatory protein RecX</fullName>
    </recommendedName>
</protein>
<dbReference type="HAMAP" id="MF_01114">
    <property type="entry name" value="RecX"/>
    <property type="match status" value="1"/>
</dbReference>
<dbReference type="Proteomes" id="UP000199409">
    <property type="component" value="Unassembled WGS sequence"/>
</dbReference>
<comment type="similarity">
    <text evidence="2 5">Belongs to the RecX family.</text>
</comment>
<name>A0A1H3VXI0_9BACT</name>
<feature type="domain" description="RecX third three-helical" evidence="6">
    <location>
        <begin position="110"/>
        <end position="153"/>
    </location>
</feature>
<accession>A0A1H3VXI0</accession>
<comment type="subcellular location">
    <subcellularLocation>
        <location evidence="1 5">Cytoplasm</location>
    </subcellularLocation>
</comment>
<evidence type="ECO:0000256" key="5">
    <source>
        <dbReference type="HAMAP-Rule" id="MF_01114"/>
    </source>
</evidence>
<evidence type="ECO:0000256" key="3">
    <source>
        <dbReference type="ARBA" id="ARBA00018111"/>
    </source>
</evidence>
<dbReference type="PANTHER" id="PTHR33602">
    <property type="entry name" value="REGULATORY PROTEIN RECX FAMILY PROTEIN"/>
    <property type="match status" value="1"/>
</dbReference>
<dbReference type="Pfam" id="PF21982">
    <property type="entry name" value="RecX_HTH1"/>
    <property type="match status" value="1"/>
</dbReference>
<dbReference type="InterPro" id="IPR053926">
    <property type="entry name" value="RecX_HTH_1st"/>
</dbReference>
<evidence type="ECO:0000256" key="2">
    <source>
        <dbReference type="ARBA" id="ARBA00009695"/>
    </source>
</evidence>
<dbReference type="STRING" id="37625.SAMN05660420_00348"/>
<dbReference type="InterPro" id="IPR053925">
    <property type="entry name" value="RecX_HTH_3rd"/>
</dbReference>
<dbReference type="RefSeq" id="WP_092344201.1">
    <property type="nucleotide sequence ID" value="NZ_FNQN01000001.1"/>
</dbReference>
<dbReference type="InterPro" id="IPR036388">
    <property type="entry name" value="WH-like_DNA-bd_sf"/>
</dbReference>
<sequence>MEKSKSKDSKSFAAALRVLSRRDRSETELRQKLEQFGFSLSAIDTAIAKCREYNYLNDERYALERARSFMRSGRGVGVKIMFDLRRRGIDELTAQHAVEAAAAEFSPTQILHEQLNRRFPTFNYDTANAQERRRVVSFFQRRGFGLEAIFQVVKQNQLDH</sequence>
<evidence type="ECO:0000256" key="1">
    <source>
        <dbReference type="ARBA" id="ARBA00004496"/>
    </source>
</evidence>
<feature type="domain" description="RecX first three-helical" evidence="7">
    <location>
        <begin position="13"/>
        <end position="50"/>
    </location>
</feature>
<dbReference type="InterPro" id="IPR003783">
    <property type="entry name" value="Regulatory_RecX"/>
</dbReference>
<dbReference type="GO" id="GO:0005737">
    <property type="term" value="C:cytoplasm"/>
    <property type="evidence" value="ECO:0007669"/>
    <property type="project" value="UniProtKB-SubCell"/>
</dbReference>
<evidence type="ECO:0000259" key="6">
    <source>
        <dbReference type="Pfam" id="PF21981"/>
    </source>
</evidence>